<evidence type="ECO:0000313" key="1">
    <source>
        <dbReference type="EMBL" id="KAJ7959887.1"/>
    </source>
</evidence>
<keyword evidence="2" id="KW-1185">Reference proteome</keyword>
<dbReference type="EMBL" id="JARAOO010000008">
    <property type="protein sequence ID" value="KAJ7959887.1"/>
    <property type="molecule type" value="Genomic_DNA"/>
</dbReference>
<evidence type="ECO:0000313" key="2">
    <source>
        <dbReference type="Proteomes" id="UP001163823"/>
    </source>
</evidence>
<protein>
    <submittedName>
        <fullName evidence="1">Uncharacterized protein</fullName>
    </submittedName>
</protein>
<accession>A0AAD7LL10</accession>
<comment type="caution">
    <text evidence="1">The sequence shown here is derived from an EMBL/GenBank/DDBJ whole genome shotgun (WGS) entry which is preliminary data.</text>
</comment>
<reference evidence="1" key="1">
    <citation type="journal article" date="2023" name="Science">
        <title>Elucidation of the pathway for biosynthesis of saponin adjuvants from the soapbark tree.</title>
        <authorList>
            <person name="Reed J."/>
            <person name="Orme A."/>
            <person name="El-Demerdash A."/>
            <person name="Owen C."/>
            <person name="Martin L.B.B."/>
            <person name="Misra R.C."/>
            <person name="Kikuchi S."/>
            <person name="Rejzek M."/>
            <person name="Martin A.C."/>
            <person name="Harkess A."/>
            <person name="Leebens-Mack J."/>
            <person name="Louveau T."/>
            <person name="Stephenson M.J."/>
            <person name="Osbourn A."/>
        </authorList>
    </citation>
    <scope>NUCLEOTIDE SEQUENCE</scope>
    <source>
        <strain evidence="1">S10</strain>
    </source>
</reference>
<gene>
    <name evidence="1" type="ORF">O6P43_020405</name>
</gene>
<proteinExistence type="predicted"/>
<dbReference type="Proteomes" id="UP001163823">
    <property type="component" value="Chromosome 8"/>
</dbReference>
<dbReference type="KEGG" id="qsa:O6P43_020405"/>
<dbReference type="AlphaFoldDB" id="A0AAD7LL10"/>
<sequence>MRNTDLAGEAKEKTNGRRYEETDMIGVEHEKLEVNEAYFTGGSDSDTNSDEVPEYYQPISAVDDGEDYVDMNSDDDHSSNFVERLLRECGEWNLKS</sequence>
<organism evidence="1 2">
    <name type="scientific">Quillaja saponaria</name>
    <name type="common">Soap bark tree</name>
    <dbReference type="NCBI Taxonomy" id="32244"/>
    <lineage>
        <taxon>Eukaryota</taxon>
        <taxon>Viridiplantae</taxon>
        <taxon>Streptophyta</taxon>
        <taxon>Embryophyta</taxon>
        <taxon>Tracheophyta</taxon>
        <taxon>Spermatophyta</taxon>
        <taxon>Magnoliopsida</taxon>
        <taxon>eudicotyledons</taxon>
        <taxon>Gunneridae</taxon>
        <taxon>Pentapetalae</taxon>
        <taxon>rosids</taxon>
        <taxon>fabids</taxon>
        <taxon>Fabales</taxon>
        <taxon>Quillajaceae</taxon>
        <taxon>Quillaja</taxon>
    </lineage>
</organism>
<name>A0AAD7LL10_QUISA</name>